<reference evidence="9 10" key="1">
    <citation type="submission" date="2016-03" db="EMBL/GenBank/DDBJ databases">
        <title>Chemosynthetic sulphur-oxidizing symbionts of marine invertebrate animals are capable of nitrogen fixation.</title>
        <authorList>
            <person name="Petersen J.M."/>
            <person name="Kemper A."/>
            <person name="Gruber-Vodicka H."/>
            <person name="Cardini U."/>
            <person name="Geest Mvander."/>
            <person name="Kleiner M."/>
            <person name="Bulgheresi S."/>
            <person name="Fussmann M."/>
            <person name="Herbold C."/>
            <person name="Seah B.K.B."/>
            <person name="Antony C.Paul."/>
            <person name="Liu D."/>
            <person name="Belitz A."/>
            <person name="Weber M."/>
        </authorList>
    </citation>
    <scope>NUCLEOTIDE SEQUENCE [LARGE SCALE GENOMIC DNA]</scope>
    <source>
        <strain evidence="9">G_D</strain>
    </source>
</reference>
<dbReference type="InterPro" id="IPR017475">
    <property type="entry name" value="EPS_sugar_tfrase"/>
</dbReference>
<dbReference type="PANTHER" id="PTHR30576:SF0">
    <property type="entry name" value="UNDECAPRENYL-PHOSPHATE N-ACETYLGALACTOSAMINYL 1-PHOSPHATE TRANSFERASE-RELATED"/>
    <property type="match status" value="1"/>
</dbReference>
<dbReference type="Proteomes" id="UP000094849">
    <property type="component" value="Unassembled WGS sequence"/>
</dbReference>
<proteinExistence type="inferred from homology"/>
<dbReference type="GO" id="GO:0016020">
    <property type="term" value="C:membrane"/>
    <property type="evidence" value="ECO:0007669"/>
    <property type="project" value="UniProtKB-SubCell"/>
</dbReference>
<feature type="transmembrane region" description="Helical" evidence="7">
    <location>
        <begin position="80"/>
        <end position="103"/>
    </location>
</feature>
<evidence type="ECO:0000256" key="6">
    <source>
        <dbReference type="ARBA" id="ARBA00023136"/>
    </source>
</evidence>
<dbReference type="NCBIfam" id="TIGR03025">
    <property type="entry name" value="EPS_sugtrans"/>
    <property type="match status" value="1"/>
</dbReference>
<dbReference type="Pfam" id="PF02397">
    <property type="entry name" value="Bac_transf"/>
    <property type="match status" value="1"/>
</dbReference>
<dbReference type="InterPro" id="IPR003362">
    <property type="entry name" value="Bact_transf"/>
</dbReference>
<dbReference type="GO" id="GO:0016780">
    <property type="term" value="F:phosphotransferase activity, for other substituted phosphate groups"/>
    <property type="evidence" value="ECO:0007669"/>
    <property type="project" value="TreeGrafter"/>
</dbReference>
<sequence length="265" mass="29936">MGKEAQIYKTDGERKMNVQTDRDMFVSQDGPGYGFNQIDTTDSLGVINASGSMTGNTLFSQLVLTKKAGGESLGKRQFDLVLGALILLLASPVMLITAGLIWLSSMGRDPVFYRQLRVGLKGREFYVWKFRSMRTDAERNGAQMAAKNDSRVTLIGRFIRKTRIDELPQLWNVFVGDMSLVGPRPERPEFVSKFQRKIRGYALRHQVKPGITGWAQVKYPYGETVEDAAHKLYYDLTYVRKNSVLFDMMVLLRTIPVILTGHGAR</sequence>
<keyword evidence="10" id="KW-1185">Reference proteome</keyword>
<evidence type="ECO:0000313" key="10">
    <source>
        <dbReference type="Proteomes" id="UP000094849"/>
    </source>
</evidence>
<evidence type="ECO:0000256" key="2">
    <source>
        <dbReference type="ARBA" id="ARBA00006464"/>
    </source>
</evidence>
<evidence type="ECO:0000256" key="5">
    <source>
        <dbReference type="ARBA" id="ARBA00022989"/>
    </source>
</evidence>
<evidence type="ECO:0000256" key="3">
    <source>
        <dbReference type="ARBA" id="ARBA00022679"/>
    </source>
</evidence>
<keyword evidence="6 7" id="KW-0472">Membrane</keyword>
<dbReference type="STRING" id="1818881.A3196_09730"/>
<comment type="caution">
    <text evidence="9">The sequence shown here is derived from an EMBL/GenBank/DDBJ whole genome shotgun (WGS) entry which is preliminary data.</text>
</comment>
<evidence type="ECO:0000259" key="8">
    <source>
        <dbReference type="Pfam" id="PF02397"/>
    </source>
</evidence>
<comment type="subcellular location">
    <subcellularLocation>
        <location evidence="1">Membrane</location>
        <topology evidence="1">Multi-pass membrane protein</topology>
    </subcellularLocation>
</comment>
<comment type="similarity">
    <text evidence="2">Belongs to the bacterial sugar transferase family.</text>
</comment>
<gene>
    <name evidence="9" type="ORF">A3196_09730</name>
</gene>
<keyword evidence="3" id="KW-0808">Transferase</keyword>
<keyword evidence="5 7" id="KW-1133">Transmembrane helix</keyword>
<keyword evidence="4 7" id="KW-0812">Transmembrane</keyword>
<dbReference type="PANTHER" id="PTHR30576">
    <property type="entry name" value="COLANIC BIOSYNTHESIS UDP-GLUCOSE LIPID CARRIER TRANSFERASE"/>
    <property type="match status" value="1"/>
</dbReference>
<protein>
    <recommendedName>
        <fullName evidence="8">Bacterial sugar transferase domain-containing protein</fullName>
    </recommendedName>
</protein>
<evidence type="ECO:0000313" key="9">
    <source>
        <dbReference type="EMBL" id="ODB97020.1"/>
    </source>
</evidence>
<evidence type="ECO:0000256" key="1">
    <source>
        <dbReference type="ARBA" id="ARBA00004141"/>
    </source>
</evidence>
<evidence type="ECO:0000256" key="7">
    <source>
        <dbReference type="SAM" id="Phobius"/>
    </source>
</evidence>
<organism evidence="9 10">
    <name type="scientific">Candidatus Thiodiazotropha endoloripes</name>
    <dbReference type="NCBI Taxonomy" id="1818881"/>
    <lineage>
        <taxon>Bacteria</taxon>
        <taxon>Pseudomonadati</taxon>
        <taxon>Pseudomonadota</taxon>
        <taxon>Gammaproteobacteria</taxon>
        <taxon>Chromatiales</taxon>
        <taxon>Sedimenticolaceae</taxon>
        <taxon>Candidatus Thiodiazotropha</taxon>
    </lineage>
</organism>
<name>A0A1E2UQK7_9GAMM</name>
<evidence type="ECO:0000256" key="4">
    <source>
        <dbReference type="ARBA" id="ARBA00022692"/>
    </source>
</evidence>
<feature type="domain" description="Bacterial sugar transferase" evidence="8">
    <location>
        <begin position="75"/>
        <end position="259"/>
    </location>
</feature>
<accession>A0A1E2UQK7</accession>
<dbReference type="EMBL" id="LVJZ01000003">
    <property type="protein sequence ID" value="ODB97020.1"/>
    <property type="molecule type" value="Genomic_DNA"/>
</dbReference>
<dbReference type="AlphaFoldDB" id="A0A1E2UQK7"/>